<dbReference type="Proteomes" id="UP001501509">
    <property type="component" value="Unassembled WGS sequence"/>
</dbReference>
<evidence type="ECO:0000256" key="1">
    <source>
        <dbReference type="SAM" id="Phobius"/>
    </source>
</evidence>
<evidence type="ECO:0000313" key="3">
    <source>
        <dbReference type="EMBL" id="GAA2627080.1"/>
    </source>
</evidence>
<reference evidence="3 4" key="1">
    <citation type="journal article" date="2019" name="Int. J. Syst. Evol. Microbiol.">
        <title>The Global Catalogue of Microorganisms (GCM) 10K type strain sequencing project: providing services to taxonomists for standard genome sequencing and annotation.</title>
        <authorList>
            <consortium name="The Broad Institute Genomics Platform"/>
            <consortium name="The Broad Institute Genome Sequencing Center for Infectious Disease"/>
            <person name="Wu L."/>
            <person name="Ma J."/>
        </authorList>
    </citation>
    <scope>NUCLEOTIDE SEQUENCE [LARGE SCALE GENOMIC DNA]</scope>
    <source>
        <strain evidence="3 4">JCM 6833</strain>
    </source>
</reference>
<proteinExistence type="predicted"/>
<gene>
    <name evidence="3" type="ORF">GCM10010411_75170</name>
</gene>
<sequence length="60" mass="5948">MTPAQVLSLLLALSGALNIAFAAGIIACWNGATFPKTIMVGGSAASVAIGLFLTGVGVYH</sequence>
<accession>A0ABN3QI15</accession>
<keyword evidence="4" id="KW-1185">Reference proteome</keyword>
<keyword evidence="1" id="KW-0812">Transmembrane</keyword>
<evidence type="ECO:0000313" key="4">
    <source>
        <dbReference type="Proteomes" id="UP001501509"/>
    </source>
</evidence>
<dbReference type="EMBL" id="BAAATD010000013">
    <property type="protein sequence ID" value="GAA2627080.1"/>
    <property type="molecule type" value="Genomic_DNA"/>
</dbReference>
<comment type="caution">
    <text evidence="3">The sequence shown here is derived from an EMBL/GenBank/DDBJ whole genome shotgun (WGS) entry which is preliminary data.</text>
</comment>
<feature type="chain" id="PRO_5047359949" evidence="2">
    <location>
        <begin position="23"/>
        <end position="60"/>
    </location>
</feature>
<evidence type="ECO:0000256" key="2">
    <source>
        <dbReference type="SAM" id="SignalP"/>
    </source>
</evidence>
<name>A0ABN3QI15_9ACTN</name>
<feature type="transmembrane region" description="Helical" evidence="1">
    <location>
        <begin position="38"/>
        <end position="59"/>
    </location>
</feature>
<keyword evidence="2" id="KW-0732">Signal</keyword>
<keyword evidence="1" id="KW-1133">Transmembrane helix</keyword>
<protein>
    <submittedName>
        <fullName evidence="3">Uncharacterized protein</fullName>
    </submittedName>
</protein>
<feature type="signal peptide" evidence="2">
    <location>
        <begin position="1"/>
        <end position="22"/>
    </location>
</feature>
<keyword evidence="1" id="KW-0472">Membrane</keyword>
<organism evidence="3 4">
    <name type="scientific">Actinomadura fulvescens</name>
    <dbReference type="NCBI Taxonomy" id="46160"/>
    <lineage>
        <taxon>Bacteria</taxon>
        <taxon>Bacillati</taxon>
        <taxon>Actinomycetota</taxon>
        <taxon>Actinomycetes</taxon>
        <taxon>Streptosporangiales</taxon>
        <taxon>Thermomonosporaceae</taxon>
        <taxon>Actinomadura</taxon>
    </lineage>
</organism>